<dbReference type="InterPro" id="IPR001296">
    <property type="entry name" value="Glyco_trans_1"/>
</dbReference>
<protein>
    <submittedName>
        <fullName evidence="4">Lipopolysaccharide biosynthesis protein</fullName>
    </submittedName>
</protein>
<evidence type="ECO:0000256" key="1">
    <source>
        <dbReference type="ARBA" id="ARBA00022676"/>
    </source>
</evidence>
<proteinExistence type="predicted"/>
<evidence type="ECO:0000259" key="3">
    <source>
        <dbReference type="Pfam" id="PF00534"/>
    </source>
</evidence>
<name>A0ABX3UTD9_9GAMM</name>
<keyword evidence="5" id="KW-1185">Reference proteome</keyword>
<dbReference type="PANTHER" id="PTHR12526:SF510">
    <property type="entry name" value="D-INOSITOL 3-PHOSPHATE GLYCOSYLTRANSFERASE"/>
    <property type="match status" value="1"/>
</dbReference>
<dbReference type="Gene3D" id="3.40.50.2000">
    <property type="entry name" value="Glycogen Phosphorylase B"/>
    <property type="match status" value="2"/>
</dbReference>
<dbReference type="Proteomes" id="UP000193785">
    <property type="component" value="Unassembled WGS sequence"/>
</dbReference>
<evidence type="ECO:0000313" key="5">
    <source>
        <dbReference type="Proteomes" id="UP000193785"/>
    </source>
</evidence>
<sequence>MKKLHIINLGKMGGVERLFLQYINDFSDGKDDVICISNEIDEDIRRQMPQQKIVFANRLVNGLRLKAPQFLRKYLLQKRVEASDAQAIVVWDLVPRLTAKPKRAKLVYYDHGCSWRYPENHKTLSFMRMLDGVISASSASSQVMKHRFNLPCPHYVVINRIMTPPGIRLEQRVLTSPIKIGTASRQVSLKGISVTLLTLKELLRRGHDVTLEIAGKGPDRDAFIALASRLGIEDKVTFSGFQQDIAPFFNRIDIYMSTPVTEPFGLSCMESLYFGVPVIYPLVDGQPEVIKNGVCGIGLTPSVSIEEHEKLTGIRVDFPYDVYDPVRNIMTRPLLLSHVACADAVETLFDQQTYQRFSQQAKQWTKEHFDYAVFRTEFNGALSAITGSNDEH</sequence>
<gene>
    <name evidence="4" type="ORF">HA46_07910</name>
</gene>
<dbReference type="EMBL" id="MLJJ01000011">
    <property type="protein sequence ID" value="ORN00303.1"/>
    <property type="molecule type" value="Genomic_DNA"/>
</dbReference>
<keyword evidence="2" id="KW-0808">Transferase</keyword>
<dbReference type="Pfam" id="PF00534">
    <property type="entry name" value="Glycos_transf_1"/>
    <property type="match status" value="1"/>
</dbReference>
<accession>A0ABX3UTD9</accession>
<dbReference type="RefSeq" id="WP_084883589.1">
    <property type="nucleotide sequence ID" value="NZ_MLJJ01000011.1"/>
</dbReference>
<reference evidence="4 5" key="1">
    <citation type="journal article" date="2017" name="Antonie Van Leeuwenhoek">
        <title>Phylogenomic resolution of the bacterial genus Pantoea and its relationship with Erwinia and Tatumella.</title>
        <authorList>
            <person name="Palmer M."/>
            <person name="Steenkamp E.T."/>
            <person name="Coetzee M.P."/>
            <person name="Chan W.Y."/>
            <person name="van Zyl E."/>
            <person name="De Maayer P."/>
            <person name="Coutinho T.A."/>
            <person name="Blom J."/>
            <person name="Smits T.H."/>
            <person name="Duffy B."/>
            <person name="Venter S.N."/>
        </authorList>
    </citation>
    <scope>NUCLEOTIDE SEQUENCE [LARGE SCALE GENOMIC DNA]</scope>
    <source>
        <strain evidence="4 5">LMG 5345</strain>
    </source>
</reference>
<organism evidence="4 5">
    <name type="scientific">Pantoea septica</name>
    <dbReference type="NCBI Taxonomy" id="472695"/>
    <lineage>
        <taxon>Bacteria</taxon>
        <taxon>Pseudomonadati</taxon>
        <taxon>Pseudomonadota</taxon>
        <taxon>Gammaproteobacteria</taxon>
        <taxon>Enterobacterales</taxon>
        <taxon>Erwiniaceae</taxon>
        <taxon>Pantoea</taxon>
    </lineage>
</organism>
<dbReference type="PANTHER" id="PTHR12526">
    <property type="entry name" value="GLYCOSYLTRANSFERASE"/>
    <property type="match status" value="1"/>
</dbReference>
<dbReference type="SUPFAM" id="SSF53756">
    <property type="entry name" value="UDP-Glycosyltransferase/glycogen phosphorylase"/>
    <property type="match status" value="1"/>
</dbReference>
<evidence type="ECO:0000313" key="4">
    <source>
        <dbReference type="EMBL" id="ORN00303.1"/>
    </source>
</evidence>
<feature type="domain" description="Glycosyl transferase family 1" evidence="3">
    <location>
        <begin position="177"/>
        <end position="306"/>
    </location>
</feature>
<evidence type="ECO:0000256" key="2">
    <source>
        <dbReference type="ARBA" id="ARBA00022679"/>
    </source>
</evidence>
<comment type="caution">
    <text evidence="4">The sequence shown here is derived from an EMBL/GenBank/DDBJ whole genome shotgun (WGS) entry which is preliminary data.</text>
</comment>
<keyword evidence="1" id="KW-0328">Glycosyltransferase</keyword>